<evidence type="ECO:0000256" key="6">
    <source>
        <dbReference type="ARBA" id="ARBA00022448"/>
    </source>
</evidence>
<evidence type="ECO:0000313" key="17">
    <source>
        <dbReference type="EMBL" id="SPC98998.1"/>
    </source>
</evidence>
<gene>
    <name evidence="17" type="ORF">FSB_LOCUS26880</name>
</gene>
<feature type="region of interest" description="Disordered" evidence="15">
    <location>
        <begin position="252"/>
        <end position="287"/>
    </location>
</feature>
<dbReference type="GO" id="GO:0042773">
    <property type="term" value="P:ATP synthesis coupled electron transport"/>
    <property type="evidence" value="ECO:0007669"/>
    <property type="project" value="InterPro"/>
</dbReference>
<evidence type="ECO:0000256" key="7">
    <source>
        <dbReference type="ARBA" id="ARBA00022547"/>
    </source>
</evidence>
<keyword evidence="13" id="KW-0472">Membrane</keyword>
<name>A0A2N9GHT7_FAGSY</name>
<dbReference type="InterPro" id="IPR008688">
    <property type="entry name" value="ATP_synth_Bsub_B/MI25"/>
</dbReference>
<dbReference type="EMBL" id="OIVN01001924">
    <property type="protein sequence ID" value="SPC98998.1"/>
    <property type="molecule type" value="Genomic_DNA"/>
</dbReference>
<evidence type="ECO:0000256" key="12">
    <source>
        <dbReference type="ARBA" id="ARBA00023128"/>
    </source>
</evidence>
<dbReference type="PANTHER" id="PTHR37774:SF4">
    <property type="entry name" value="ATP SYNTHASE PROTEIN MI25"/>
    <property type="match status" value="1"/>
</dbReference>
<dbReference type="Gene3D" id="1.10.287.3510">
    <property type="match status" value="1"/>
</dbReference>
<dbReference type="InterPro" id="IPR001133">
    <property type="entry name" value="NADH_UbQ_OxRdtase_chain4L/K"/>
</dbReference>
<dbReference type="InterPro" id="IPR044988">
    <property type="entry name" value="MI25_plants"/>
</dbReference>
<keyword evidence="8" id="KW-0812">Transmembrane</keyword>
<keyword evidence="14" id="KW-0066">ATP synthesis</keyword>
<comment type="function">
    <text evidence="1">This is one of the chains of the nonenzymatic component (CF(0) subunit) of the mitochondrial ATPase complex.</text>
</comment>
<dbReference type="GO" id="GO:0045259">
    <property type="term" value="C:proton-transporting ATP synthase complex"/>
    <property type="evidence" value="ECO:0007669"/>
    <property type="project" value="UniProtKB-KW"/>
</dbReference>
<dbReference type="GO" id="GO:0015986">
    <property type="term" value="P:proton motive force-driven ATP synthesis"/>
    <property type="evidence" value="ECO:0007669"/>
    <property type="project" value="InterPro"/>
</dbReference>
<dbReference type="AlphaFoldDB" id="A0A2N9GHT7"/>
<keyword evidence="12" id="KW-0496">Mitochondrion</keyword>
<sequence>MTLDPDTSALSKPFKDHKHKSHLLLVKRKKFLMTTDMLKQGGGRDRKEPLNNLMNRAKCAFLASLSLCYKPTFSDPNDTETSLDAEGSGYFVSREPGSFGSGKAASCSCLGGAASLWFFLLKIKQKKSYHLLNQFVDSAKLLCDEEVFESIRSVLHNNIGNVGSRIRSCSHWEERRIDREKTLGKPDLVKDAEVVRPPHGTRERGLLAGRQTLPTYSARRPGNERSPRKRQVSSWKVSGASLANEELVGDGRNLRRLDKSPEDRRGRSRISAISKEDGSRITQQAEERDDWELEMDITSSEVKEAMFSIKDGKAPGPDGIMHEASSDKRFKYHWRCQKEKRTHLCFADDLLIFCKGEEAVVSIVKNCLLQFKEMSGLTPNPGKSIWGILLNRRNIPIMSMPIESMLLAVNSNFLVFSVSSDDMMGQSFASLVPTVAAAESAIGLAIFVITFRVRGTIAVESINSIQGFIIFSRKSLGNTFKVTLDGRIQAIQEESQQFLNPNEVVPPESNEQQRELRISLRICGTVAESLPMARCAPKCEKTVQALLCRNLNVKSATLPNATSSRRIRLQDDLVTGFHFSVSERFVPGWAFDLVMPFGLTNAPATLCTLHNELFHPYLDDWWYTLIVGYSYSLNDHVSHLRTVFKVLKEESPLCKEREMLLWTDGDPIPRALDGHQSHGGVASTYQGEWAKIVFRARELLPRIHQCQRAFEDLKQAVIDDPVLQLPDHTKPFQVHTDASDYAIGGVLVQQGNPVAYESRKLNETERRGPGEGDASNSALLENVEAGHDLWSRRIMWRRVTSCPRRNSRQNRDDGKQDKLAKFEGIYFFFFQNLSFFGMPLREQGVPRTSGAKTKQGEFFVGGNPLIAY</sequence>
<evidence type="ECO:0000256" key="2">
    <source>
        <dbReference type="ARBA" id="ARBA00004304"/>
    </source>
</evidence>
<accession>A0A2N9GHT7</accession>
<dbReference type="InterPro" id="IPR041577">
    <property type="entry name" value="RT_RNaseH_2"/>
</dbReference>
<evidence type="ECO:0000256" key="13">
    <source>
        <dbReference type="ARBA" id="ARBA00023136"/>
    </source>
</evidence>
<comment type="subcellular location">
    <subcellularLocation>
        <location evidence="2">Mitochondrion membrane</location>
        <topology evidence="2">Single-pass membrane protein</topology>
    </subcellularLocation>
</comment>
<dbReference type="HAMAP" id="MF_01456">
    <property type="entry name" value="NDH1_NuoK"/>
    <property type="match status" value="1"/>
</dbReference>
<reference evidence="17" key="1">
    <citation type="submission" date="2018-02" db="EMBL/GenBank/DDBJ databases">
        <authorList>
            <person name="Cohen D.B."/>
            <person name="Kent A.D."/>
        </authorList>
    </citation>
    <scope>NUCLEOTIDE SEQUENCE</scope>
</reference>
<evidence type="ECO:0000256" key="1">
    <source>
        <dbReference type="ARBA" id="ARBA00003096"/>
    </source>
</evidence>
<proteinExistence type="inferred from homology"/>
<dbReference type="Pfam" id="PF05405">
    <property type="entry name" value="Mt_ATP-synt_B"/>
    <property type="match status" value="1"/>
</dbReference>
<dbReference type="Gene3D" id="3.30.70.270">
    <property type="match status" value="1"/>
</dbReference>
<feature type="domain" description="Reverse transcriptase/retrotransposon-derived protein RNase H-like" evidence="16">
    <location>
        <begin position="704"/>
        <end position="767"/>
    </location>
</feature>
<evidence type="ECO:0000256" key="5">
    <source>
        <dbReference type="ARBA" id="ARBA00017388"/>
    </source>
</evidence>
<feature type="region of interest" description="Disordered" evidence="15">
    <location>
        <begin position="195"/>
        <end position="237"/>
    </location>
</feature>
<evidence type="ECO:0000256" key="10">
    <source>
        <dbReference type="ARBA" id="ARBA00022989"/>
    </source>
</evidence>
<comment type="similarity">
    <text evidence="3">Belongs to the ATPase protein MI25 family.</text>
</comment>
<dbReference type="GO" id="GO:0016651">
    <property type="term" value="F:oxidoreductase activity, acting on NAD(P)H"/>
    <property type="evidence" value="ECO:0007669"/>
    <property type="project" value="InterPro"/>
</dbReference>
<evidence type="ECO:0000256" key="9">
    <source>
        <dbReference type="ARBA" id="ARBA00022781"/>
    </source>
</evidence>
<dbReference type="Pfam" id="PF17919">
    <property type="entry name" value="RT_RNaseH_2"/>
    <property type="match status" value="1"/>
</dbReference>
<feature type="compositionally biased region" description="Basic and acidic residues" evidence="15">
    <location>
        <begin position="252"/>
        <end position="265"/>
    </location>
</feature>
<evidence type="ECO:0000259" key="16">
    <source>
        <dbReference type="Pfam" id="PF17919"/>
    </source>
</evidence>
<dbReference type="SUPFAM" id="SSF56672">
    <property type="entry name" value="DNA/RNA polymerases"/>
    <property type="match status" value="1"/>
</dbReference>
<dbReference type="GO" id="GO:0015078">
    <property type="term" value="F:proton transmembrane transporter activity"/>
    <property type="evidence" value="ECO:0007669"/>
    <property type="project" value="InterPro"/>
</dbReference>
<dbReference type="GO" id="GO:0031966">
    <property type="term" value="C:mitochondrial membrane"/>
    <property type="evidence" value="ECO:0007669"/>
    <property type="project" value="UniProtKB-SubCell"/>
</dbReference>
<protein>
    <recommendedName>
        <fullName evidence="5">ATP synthase protein MI25</fullName>
    </recommendedName>
</protein>
<comment type="subunit">
    <text evidence="4">F-type ATPases have 2 components, CF(1) - the catalytic core - and CF(0) - the membrane proton channel. CF(1) has five subunits: alpha(3), beta(3), gamma(1), delta(1), epsilon(1). CF(0) has three main subunits: a, b and c.</text>
</comment>
<dbReference type="Gene3D" id="3.10.20.370">
    <property type="match status" value="1"/>
</dbReference>
<evidence type="ECO:0000256" key="3">
    <source>
        <dbReference type="ARBA" id="ARBA00009281"/>
    </source>
</evidence>
<evidence type="ECO:0000256" key="8">
    <source>
        <dbReference type="ARBA" id="ARBA00022692"/>
    </source>
</evidence>
<evidence type="ECO:0000256" key="11">
    <source>
        <dbReference type="ARBA" id="ARBA00023065"/>
    </source>
</evidence>
<organism evidence="17">
    <name type="scientific">Fagus sylvatica</name>
    <name type="common">Beechnut</name>
    <dbReference type="NCBI Taxonomy" id="28930"/>
    <lineage>
        <taxon>Eukaryota</taxon>
        <taxon>Viridiplantae</taxon>
        <taxon>Streptophyta</taxon>
        <taxon>Embryophyta</taxon>
        <taxon>Tracheophyta</taxon>
        <taxon>Spermatophyta</taxon>
        <taxon>Magnoliopsida</taxon>
        <taxon>eudicotyledons</taxon>
        <taxon>Gunneridae</taxon>
        <taxon>Pentapetalae</taxon>
        <taxon>rosids</taxon>
        <taxon>fabids</taxon>
        <taxon>Fagales</taxon>
        <taxon>Fagaceae</taxon>
        <taxon>Fagus</taxon>
    </lineage>
</organism>
<keyword evidence="7" id="KW-0138">CF(0)</keyword>
<keyword evidence="11" id="KW-0406">Ion transport</keyword>
<keyword evidence="9" id="KW-0375">Hydrogen ion transport</keyword>
<dbReference type="InterPro" id="IPR043502">
    <property type="entry name" value="DNA/RNA_pol_sf"/>
</dbReference>
<evidence type="ECO:0000256" key="4">
    <source>
        <dbReference type="ARBA" id="ARBA00011648"/>
    </source>
</evidence>
<evidence type="ECO:0000256" key="15">
    <source>
        <dbReference type="SAM" id="MobiDB-lite"/>
    </source>
</evidence>
<keyword evidence="10" id="KW-1133">Transmembrane helix</keyword>
<feature type="compositionally biased region" description="Basic and acidic residues" evidence="15">
    <location>
        <begin position="195"/>
        <end position="205"/>
    </location>
</feature>
<dbReference type="PANTHER" id="PTHR37774">
    <property type="entry name" value="ATP SYNTHASE PROTEIN MI25-RELATED"/>
    <property type="match status" value="1"/>
</dbReference>
<keyword evidence="6" id="KW-0813">Transport</keyword>
<evidence type="ECO:0000256" key="14">
    <source>
        <dbReference type="ARBA" id="ARBA00023310"/>
    </source>
</evidence>
<dbReference type="InterPro" id="IPR043128">
    <property type="entry name" value="Rev_trsase/Diguanyl_cyclase"/>
</dbReference>